<keyword evidence="3" id="KW-1185">Reference proteome</keyword>
<gene>
    <name evidence="2" type="ORF">BD31_I1302</name>
</gene>
<dbReference type="PATRIC" id="fig|859350.6.peg.921"/>
<evidence type="ECO:0000313" key="3">
    <source>
        <dbReference type="Proteomes" id="UP000003423"/>
    </source>
</evidence>
<feature type="transmembrane region" description="Helical" evidence="1">
    <location>
        <begin position="99"/>
        <end position="123"/>
    </location>
</feature>
<feature type="transmembrane region" description="Helical" evidence="1">
    <location>
        <begin position="143"/>
        <end position="160"/>
    </location>
</feature>
<reference evidence="2 3" key="1">
    <citation type="journal article" date="2012" name="J. Bacteriol.">
        <title>Genome sequence of "Candidatus Nitrosopumilus salaria" BD31, an ammonia-oxidizing archaeon from the San Francisco Bay estuary.</title>
        <authorList>
            <person name="Mosier A.C."/>
            <person name="Allen E.E."/>
            <person name="Kim M."/>
            <person name="Ferriera S."/>
            <person name="Francis C.A."/>
        </authorList>
    </citation>
    <scope>NUCLEOTIDE SEQUENCE [LARGE SCALE GENOMIC DNA]</scope>
    <source>
        <strain evidence="2 3">BD31</strain>
    </source>
</reference>
<accession>I3D2V6</accession>
<keyword evidence="1" id="KW-0812">Transmembrane</keyword>
<dbReference type="Proteomes" id="UP000003423">
    <property type="component" value="Unassembled WGS sequence"/>
</dbReference>
<evidence type="ECO:0000313" key="2">
    <source>
        <dbReference type="EMBL" id="EIJ66049.1"/>
    </source>
</evidence>
<comment type="caution">
    <text evidence="2">The sequence shown here is derived from an EMBL/GenBank/DDBJ whole genome shotgun (WGS) entry which is preliminary data.</text>
</comment>
<dbReference type="EMBL" id="AEXL02000089">
    <property type="protein sequence ID" value="EIJ66049.1"/>
    <property type="molecule type" value="Genomic_DNA"/>
</dbReference>
<proteinExistence type="predicted"/>
<evidence type="ECO:0000256" key="1">
    <source>
        <dbReference type="SAM" id="Phobius"/>
    </source>
</evidence>
<protein>
    <submittedName>
        <fullName evidence="2">Uncharacterized protein</fullName>
    </submittedName>
</protein>
<name>I3D2V6_9ARCH</name>
<keyword evidence="1" id="KW-0472">Membrane</keyword>
<organism evidence="2 3">
    <name type="scientific">Candidatus Nitrosopumilus salarius BD31</name>
    <dbReference type="NCBI Taxonomy" id="859350"/>
    <lineage>
        <taxon>Archaea</taxon>
        <taxon>Nitrososphaerota</taxon>
        <taxon>Nitrososphaeria</taxon>
        <taxon>Nitrosopumilales</taxon>
        <taxon>Nitrosopumilaceae</taxon>
        <taxon>Nitrosopumilus</taxon>
    </lineage>
</organism>
<dbReference type="AlphaFoldDB" id="I3D2V6"/>
<keyword evidence="1" id="KW-1133">Transmembrane helix</keyword>
<sequence>MVTYECDIFIDLVKQEKNLRERIKKRKYKLKGDILEQMHSNGPKSYTFYVKTPPGEFHRNQLIDIFQKLGSTKVHRQWVTEITESAIDKIKDFLQEFGGIALSIYGGSIAVLFGTITHVNAYFPINGEHEVYHLLTKIEFSDWIILFALAGIPSFAYLGHQQSEYRKRHSRK</sequence>
<dbReference type="RefSeq" id="WP_008299106.1">
    <property type="nucleotide sequence ID" value="NZ_AEXL02000089.1"/>
</dbReference>